<gene>
    <name evidence="1" type="ORF">SAMD00023353_7900300</name>
</gene>
<name>A0A1W2TUW9_ROSNE</name>
<dbReference type="EMBL" id="DF977524">
    <property type="protein sequence ID" value="GAP92427.1"/>
    <property type="molecule type" value="Genomic_DNA"/>
</dbReference>
<dbReference type="OrthoDB" id="4727279at2759"/>
<keyword evidence="2" id="KW-1185">Reference proteome</keyword>
<dbReference type="AlphaFoldDB" id="A0A1W2TUW9"/>
<evidence type="ECO:0000313" key="2">
    <source>
        <dbReference type="Proteomes" id="UP000054516"/>
    </source>
</evidence>
<sequence length="120" mass="14651">MPFQSFDRYYDDYYYKAGYAHHASYTTRDSSRSTRFVINEGRLVVDDRCHYGGKSNTVIYNAPWASMRMESRCDGERCERYCCYERRCDRDCIRCVRVIRERPRHCDVFPVRRRRLLECR</sequence>
<protein>
    <submittedName>
        <fullName evidence="1">Uncharacterized protein</fullName>
    </submittedName>
</protein>
<reference evidence="1" key="1">
    <citation type="submission" date="2016-03" db="EMBL/GenBank/DDBJ databases">
        <title>Draft genome sequence of Rosellinia necatrix.</title>
        <authorList>
            <person name="Kanematsu S."/>
        </authorList>
    </citation>
    <scope>NUCLEOTIDE SEQUENCE [LARGE SCALE GENOMIC DNA]</scope>
    <source>
        <strain evidence="1">W97</strain>
    </source>
</reference>
<evidence type="ECO:0000313" key="1">
    <source>
        <dbReference type="EMBL" id="GAP92427.1"/>
    </source>
</evidence>
<dbReference type="Proteomes" id="UP000054516">
    <property type="component" value="Unassembled WGS sequence"/>
</dbReference>
<accession>A0A1W2TUW9</accession>
<proteinExistence type="predicted"/>
<organism evidence="1">
    <name type="scientific">Rosellinia necatrix</name>
    <name type="common">White root-rot fungus</name>
    <dbReference type="NCBI Taxonomy" id="77044"/>
    <lineage>
        <taxon>Eukaryota</taxon>
        <taxon>Fungi</taxon>
        <taxon>Dikarya</taxon>
        <taxon>Ascomycota</taxon>
        <taxon>Pezizomycotina</taxon>
        <taxon>Sordariomycetes</taxon>
        <taxon>Xylariomycetidae</taxon>
        <taxon>Xylariales</taxon>
        <taxon>Xylariaceae</taxon>
        <taxon>Rosellinia</taxon>
    </lineage>
</organism>